<evidence type="ECO:0000256" key="2">
    <source>
        <dbReference type="SAM" id="SignalP"/>
    </source>
</evidence>
<dbReference type="EMBL" id="CAXAMN010025350">
    <property type="protein sequence ID" value="CAK9094536.1"/>
    <property type="molecule type" value="Genomic_DNA"/>
</dbReference>
<evidence type="ECO:0000256" key="1">
    <source>
        <dbReference type="SAM" id="MobiDB-lite"/>
    </source>
</evidence>
<feature type="chain" id="PRO_5047321995" evidence="2">
    <location>
        <begin position="25"/>
        <end position="140"/>
    </location>
</feature>
<evidence type="ECO:0000313" key="3">
    <source>
        <dbReference type="EMBL" id="CAK9094536.1"/>
    </source>
</evidence>
<accession>A0ABP0R5C3</accession>
<feature type="compositionally biased region" description="Polar residues" evidence="1">
    <location>
        <begin position="102"/>
        <end position="116"/>
    </location>
</feature>
<feature type="signal peptide" evidence="2">
    <location>
        <begin position="1"/>
        <end position="24"/>
    </location>
</feature>
<protein>
    <submittedName>
        <fullName evidence="3">Uncharacterized protein</fullName>
    </submittedName>
</protein>
<feature type="region of interest" description="Disordered" evidence="1">
    <location>
        <begin position="87"/>
        <end position="140"/>
    </location>
</feature>
<organism evidence="3 4">
    <name type="scientific">Durusdinium trenchii</name>
    <dbReference type="NCBI Taxonomy" id="1381693"/>
    <lineage>
        <taxon>Eukaryota</taxon>
        <taxon>Sar</taxon>
        <taxon>Alveolata</taxon>
        <taxon>Dinophyceae</taxon>
        <taxon>Suessiales</taxon>
        <taxon>Symbiodiniaceae</taxon>
        <taxon>Durusdinium</taxon>
    </lineage>
</organism>
<proteinExistence type="predicted"/>
<keyword evidence="4" id="KW-1185">Reference proteome</keyword>
<comment type="caution">
    <text evidence="3">The sequence shown here is derived from an EMBL/GenBank/DDBJ whole genome shotgun (WGS) entry which is preliminary data.</text>
</comment>
<name>A0ABP0R5C3_9DINO</name>
<evidence type="ECO:0000313" key="4">
    <source>
        <dbReference type="Proteomes" id="UP001642484"/>
    </source>
</evidence>
<reference evidence="3 4" key="1">
    <citation type="submission" date="2024-02" db="EMBL/GenBank/DDBJ databases">
        <authorList>
            <person name="Chen Y."/>
            <person name="Shah S."/>
            <person name="Dougan E. K."/>
            <person name="Thang M."/>
            <person name="Chan C."/>
        </authorList>
    </citation>
    <scope>NUCLEOTIDE SEQUENCE [LARGE SCALE GENOMIC DNA]</scope>
</reference>
<dbReference type="Proteomes" id="UP001642484">
    <property type="component" value="Unassembled WGS sequence"/>
</dbReference>
<keyword evidence="2" id="KW-0732">Signal</keyword>
<sequence length="140" mass="14329">MASLLRADSALLAWFAVLAATVHGAADATSSIVSVRDLAAHYDASFIVHVAISKLLELRDGKIQASTGKPVNGLALQVPIQLSSGADRSNSLELQGGPPCSAPSSTSLSAPWTNRRNPIKPGCCLGSRSGSPGPHTPPHG</sequence>
<gene>
    <name evidence="3" type="ORF">CCMP2556_LOCUS45085</name>
</gene>